<keyword evidence="19" id="KW-1133">Transmembrane helix</keyword>
<dbReference type="GO" id="GO:0008360">
    <property type="term" value="P:regulation of cell shape"/>
    <property type="evidence" value="ECO:0007669"/>
    <property type="project" value="UniProtKB-KW"/>
</dbReference>
<dbReference type="SUPFAM" id="SSF53955">
    <property type="entry name" value="Lysozyme-like"/>
    <property type="match status" value="1"/>
</dbReference>
<dbReference type="InterPro" id="IPR036950">
    <property type="entry name" value="PBP_transglycosylase"/>
</dbReference>
<keyword evidence="19" id="KW-0812">Transmembrane</keyword>
<feature type="domain" description="Penicillin-binding protein transpeptidase" evidence="20">
    <location>
        <begin position="438"/>
        <end position="674"/>
    </location>
</feature>
<comment type="catalytic activity">
    <reaction evidence="16">
        <text>Preferential cleavage: (Ac)2-L-Lys-D-Ala-|-D-Ala. Also transpeptidation of peptidyl-alanyl moieties that are N-acyl substituents of D-alanine.</text>
        <dbReference type="EC" id="3.4.16.4"/>
    </reaction>
</comment>
<evidence type="ECO:0000256" key="19">
    <source>
        <dbReference type="SAM" id="Phobius"/>
    </source>
</evidence>
<keyword evidence="5" id="KW-1003">Cell membrane</keyword>
<dbReference type="GO" id="GO:0008658">
    <property type="term" value="F:penicillin binding"/>
    <property type="evidence" value="ECO:0007669"/>
    <property type="project" value="InterPro"/>
</dbReference>
<evidence type="ECO:0000256" key="18">
    <source>
        <dbReference type="SAM" id="MobiDB-lite"/>
    </source>
</evidence>
<comment type="caution">
    <text evidence="22">The sequence shown here is derived from an EMBL/GenBank/DDBJ whole genome shotgun (WGS) entry which is preliminary data.</text>
</comment>
<evidence type="ECO:0000256" key="17">
    <source>
        <dbReference type="ARBA" id="ARBA00049902"/>
    </source>
</evidence>
<dbReference type="Gene3D" id="1.10.3810.10">
    <property type="entry name" value="Biosynthetic peptidoglycan transglycosylase-like"/>
    <property type="match status" value="1"/>
</dbReference>
<keyword evidence="15" id="KW-0961">Cell wall biogenesis/degradation</keyword>
<organism evidence="22 23">
    <name type="scientific">Epilithonimonas lactis</name>
    <dbReference type="NCBI Taxonomy" id="421072"/>
    <lineage>
        <taxon>Bacteria</taxon>
        <taxon>Pseudomonadati</taxon>
        <taxon>Bacteroidota</taxon>
        <taxon>Flavobacteriia</taxon>
        <taxon>Flavobacteriales</taxon>
        <taxon>Weeksellaceae</taxon>
        <taxon>Chryseobacterium group</taxon>
        <taxon>Epilithonimonas</taxon>
    </lineage>
</organism>
<evidence type="ECO:0000256" key="8">
    <source>
        <dbReference type="ARBA" id="ARBA00022676"/>
    </source>
</evidence>
<keyword evidence="11" id="KW-0133">Cell shape</keyword>
<keyword evidence="13 19" id="KW-0472">Membrane</keyword>
<dbReference type="SUPFAM" id="SSF56601">
    <property type="entry name" value="beta-lactamase/transpeptidase-like"/>
    <property type="match status" value="1"/>
</dbReference>
<comment type="pathway">
    <text evidence="2">Cell wall biogenesis; peptidoglycan biosynthesis.</text>
</comment>
<dbReference type="GO" id="GO:0030288">
    <property type="term" value="C:outer membrane-bounded periplasmic space"/>
    <property type="evidence" value="ECO:0007669"/>
    <property type="project" value="TreeGrafter"/>
</dbReference>
<evidence type="ECO:0000256" key="16">
    <source>
        <dbReference type="ARBA" id="ARBA00034000"/>
    </source>
</evidence>
<comment type="similarity">
    <text evidence="4">In the N-terminal section; belongs to the glycosyltransferase 51 family.</text>
</comment>
<keyword evidence="8" id="KW-0328">Glycosyltransferase</keyword>
<dbReference type="Pfam" id="PF00912">
    <property type="entry name" value="Transgly"/>
    <property type="match status" value="1"/>
</dbReference>
<evidence type="ECO:0000256" key="4">
    <source>
        <dbReference type="ARBA" id="ARBA00007739"/>
    </source>
</evidence>
<evidence type="ECO:0000256" key="14">
    <source>
        <dbReference type="ARBA" id="ARBA00023268"/>
    </source>
</evidence>
<dbReference type="GO" id="GO:0006508">
    <property type="term" value="P:proteolysis"/>
    <property type="evidence" value="ECO:0007669"/>
    <property type="project" value="UniProtKB-KW"/>
</dbReference>
<comment type="subcellular location">
    <subcellularLocation>
        <location evidence="1">Cell membrane</location>
    </subcellularLocation>
</comment>
<dbReference type="GO" id="GO:0005886">
    <property type="term" value="C:plasma membrane"/>
    <property type="evidence" value="ECO:0007669"/>
    <property type="project" value="UniProtKB-SubCell"/>
</dbReference>
<evidence type="ECO:0000256" key="15">
    <source>
        <dbReference type="ARBA" id="ARBA00023316"/>
    </source>
</evidence>
<dbReference type="InterPro" id="IPR050396">
    <property type="entry name" value="Glycosyltr_51/Transpeptidase"/>
</dbReference>
<evidence type="ECO:0000256" key="13">
    <source>
        <dbReference type="ARBA" id="ARBA00023136"/>
    </source>
</evidence>
<keyword evidence="10" id="KW-0378">Hydrolase</keyword>
<dbReference type="Gene3D" id="3.40.710.10">
    <property type="entry name" value="DD-peptidase/beta-lactamase superfamily"/>
    <property type="match status" value="2"/>
</dbReference>
<accession>A0A085BN01</accession>
<evidence type="ECO:0000256" key="9">
    <source>
        <dbReference type="ARBA" id="ARBA00022679"/>
    </source>
</evidence>
<feature type="domain" description="Glycosyl transferase family 51" evidence="21">
    <location>
        <begin position="80"/>
        <end position="253"/>
    </location>
</feature>
<comment type="similarity">
    <text evidence="3">In the C-terminal section; belongs to the transpeptidase family.</text>
</comment>
<evidence type="ECO:0000259" key="20">
    <source>
        <dbReference type="Pfam" id="PF00905"/>
    </source>
</evidence>
<evidence type="ECO:0000256" key="7">
    <source>
        <dbReference type="ARBA" id="ARBA00022670"/>
    </source>
</evidence>
<dbReference type="GO" id="GO:0009002">
    <property type="term" value="F:serine-type D-Ala-D-Ala carboxypeptidase activity"/>
    <property type="evidence" value="ECO:0007669"/>
    <property type="project" value="UniProtKB-EC"/>
</dbReference>
<name>A0A085BN01_9FLAO</name>
<evidence type="ECO:0000313" key="23">
    <source>
        <dbReference type="Proteomes" id="UP000028623"/>
    </source>
</evidence>
<dbReference type="EMBL" id="JPLY01000001">
    <property type="protein sequence ID" value="KFC23846.1"/>
    <property type="molecule type" value="Genomic_DNA"/>
</dbReference>
<dbReference type="STRING" id="421072.SAMN04488097_1888"/>
<dbReference type="OrthoDB" id="9766909at2"/>
<feature type="transmembrane region" description="Helical" evidence="19">
    <location>
        <begin position="26"/>
        <end position="48"/>
    </location>
</feature>
<feature type="compositionally biased region" description="Basic and acidic residues" evidence="18">
    <location>
        <begin position="763"/>
        <end position="772"/>
    </location>
</feature>
<dbReference type="AlphaFoldDB" id="A0A085BN01"/>
<dbReference type="RefSeq" id="WP_034973925.1">
    <property type="nucleotide sequence ID" value="NZ_FOFI01000002.1"/>
</dbReference>
<dbReference type="GO" id="GO:0071555">
    <property type="term" value="P:cell wall organization"/>
    <property type="evidence" value="ECO:0007669"/>
    <property type="project" value="UniProtKB-KW"/>
</dbReference>
<evidence type="ECO:0000256" key="3">
    <source>
        <dbReference type="ARBA" id="ARBA00007090"/>
    </source>
</evidence>
<evidence type="ECO:0000256" key="6">
    <source>
        <dbReference type="ARBA" id="ARBA00022645"/>
    </source>
</evidence>
<evidence type="ECO:0000256" key="11">
    <source>
        <dbReference type="ARBA" id="ARBA00022960"/>
    </source>
</evidence>
<dbReference type="InterPro" id="IPR001460">
    <property type="entry name" value="PCN-bd_Tpept"/>
</dbReference>
<dbReference type="GO" id="GO:0009252">
    <property type="term" value="P:peptidoglycan biosynthetic process"/>
    <property type="evidence" value="ECO:0007669"/>
    <property type="project" value="UniProtKB-KW"/>
</dbReference>
<sequence length="785" mass="88943">MENKKTENKTFPLPDKKKAKTGIKKWIKFIWIGFFAVVLGISGLFFAVSQGFVGDMPDVKELENPDIYVASEIYSSDNVLLGKFEKEKTKPVTYKQLPPFLVYALMAKEDERFKEHSGIDLKSIARAIRFGGERGGGSTITQQLAKLLFTGNASQNKIERAFQKLKEWSVAVSLEKRYTKEEIIALYFNKMDFLFNAKGIEMASRVYFNKSTNQLTLPEAATFVAMLEAPRRNNPYRNPERAKVRRDVVLKQMLETQYIDNDTYEKAVATPVVVDFHEIKTVEDGFSSYYKFYLRKEIAQYLETYEKETGKELNLYKNGLKIYVTLDSRMQKYAEEAIKEHLTNLQKSFDGEMRRNPNRPYYNLSKTQINGLMMSAVRRTGRYKQLKAEGMPEDSIMMDFHKPVKMSRFTWQGEEEVEMSPWDSIRYHKQIAQAGLMSMEPATGDIKAWVGGIDWQHFQYDHVKQGKRQVGSTFKPFVYATAIMHLGMTPCSTVSNASYSKGSWNVRGGGGSVTMKEGIAKSLNPVAIRLAEMAGTQNVIQLARDLGVTSPIDKHLPMALGTSDITIYEMLGAFSTFANFGNYTKPEMIWRIEDANGRVIKEVKPVVKEVMNEMYAYTMIDLMKGVTEFGTASGELRRRGIPASVEIAGKTGTTQKNSDGWFVGIVPKLATDVWVGWEDRATHFWSTGEGQGAKMGLPIWAIYMKKVFADKALNILPEDKFIKPANWTGSCSDLNNLRNGYGDDGGLQSIEELKNPTQIVPEKPVKKEDRTNEALNSGEDIDFNK</sequence>
<evidence type="ECO:0000256" key="2">
    <source>
        <dbReference type="ARBA" id="ARBA00004752"/>
    </source>
</evidence>
<keyword evidence="12" id="KW-0573">Peptidoglycan synthesis</keyword>
<dbReference type="GO" id="GO:0008955">
    <property type="term" value="F:peptidoglycan glycosyltransferase activity"/>
    <property type="evidence" value="ECO:0007669"/>
    <property type="project" value="UniProtKB-EC"/>
</dbReference>
<comment type="catalytic activity">
    <reaction evidence="17">
        <text>[GlcNAc-(1-&gt;4)-Mur2Ac(oyl-L-Ala-gamma-D-Glu-L-Lys-D-Ala-D-Ala)](n)-di-trans,octa-cis-undecaprenyl diphosphate + beta-D-GlcNAc-(1-&gt;4)-Mur2Ac(oyl-L-Ala-gamma-D-Glu-L-Lys-D-Ala-D-Ala)-di-trans,octa-cis-undecaprenyl diphosphate = [GlcNAc-(1-&gt;4)-Mur2Ac(oyl-L-Ala-gamma-D-Glu-L-Lys-D-Ala-D-Ala)](n+1)-di-trans,octa-cis-undecaprenyl diphosphate + di-trans,octa-cis-undecaprenyl diphosphate + H(+)</text>
        <dbReference type="Rhea" id="RHEA:23708"/>
        <dbReference type="Rhea" id="RHEA-COMP:9602"/>
        <dbReference type="Rhea" id="RHEA-COMP:9603"/>
        <dbReference type="ChEBI" id="CHEBI:15378"/>
        <dbReference type="ChEBI" id="CHEBI:58405"/>
        <dbReference type="ChEBI" id="CHEBI:60033"/>
        <dbReference type="ChEBI" id="CHEBI:78435"/>
        <dbReference type="EC" id="2.4.99.28"/>
    </reaction>
</comment>
<keyword evidence="9 22" id="KW-0808">Transferase</keyword>
<gene>
    <name evidence="22" type="ORF">IO89_04570</name>
</gene>
<dbReference type="eggNOG" id="COG5009">
    <property type="taxonomic scope" value="Bacteria"/>
</dbReference>
<dbReference type="PANTHER" id="PTHR32282">
    <property type="entry name" value="BINDING PROTEIN TRANSPEPTIDASE, PUTATIVE-RELATED"/>
    <property type="match status" value="1"/>
</dbReference>
<dbReference type="Pfam" id="PF00905">
    <property type="entry name" value="Transpeptidase"/>
    <property type="match status" value="1"/>
</dbReference>
<evidence type="ECO:0000259" key="21">
    <source>
        <dbReference type="Pfam" id="PF00912"/>
    </source>
</evidence>
<evidence type="ECO:0000256" key="5">
    <source>
        <dbReference type="ARBA" id="ARBA00022475"/>
    </source>
</evidence>
<keyword evidence="6" id="KW-0121">Carboxypeptidase</keyword>
<keyword evidence="23" id="KW-1185">Reference proteome</keyword>
<dbReference type="Proteomes" id="UP000028623">
    <property type="component" value="Unassembled WGS sequence"/>
</dbReference>
<evidence type="ECO:0000256" key="1">
    <source>
        <dbReference type="ARBA" id="ARBA00004236"/>
    </source>
</evidence>
<keyword evidence="14" id="KW-0511">Multifunctional enzyme</keyword>
<dbReference type="InterPro" id="IPR001264">
    <property type="entry name" value="Glyco_trans_51"/>
</dbReference>
<evidence type="ECO:0000313" key="22">
    <source>
        <dbReference type="EMBL" id="KFC23846.1"/>
    </source>
</evidence>
<dbReference type="InterPro" id="IPR023346">
    <property type="entry name" value="Lysozyme-like_dom_sf"/>
</dbReference>
<feature type="region of interest" description="Disordered" evidence="18">
    <location>
        <begin position="752"/>
        <end position="785"/>
    </location>
</feature>
<dbReference type="InterPro" id="IPR012338">
    <property type="entry name" value="Beta-lactam/transpept-like"/>
</dbReference>
<protein>
    <submittedName>
        <fullName evidence="22">Peptidoglycan glycosyltransferase</fullName>
    </submittedName>
</protein>
<keyword evidence="7" id="KW-0645">Protease</keyword>
<evidence type="ECO:0000256" key="12">
    <source>
        <dbReference type="ARBA" id="ARBA00022984"/>
    </source>
</evidence>
<evidence type="ECO:0000256" key="10">
    <source>
        <dbReference type="ARBA" id="ARBA00022801"/>
    </source>
</evidence>
<dbReference type="PANTHER" id="PTHR32282:SF11">
    <property type="entry name" value="PENICILLIN-BINDING PROTEIN 1B"/>
    <property type="match status" value="1"/>
</dbReference>
<proteinExistence type="inferred from homology"/>
<reference evidence="22 23" key="1">
    <citation type="submission" date="2014-07" db="EMBL/GenBank/DDBJ databases">
        <title>Epilithonimonas lactis LMG 22401 Genome.</title>
        <authorList>
            <person name="Pipes S.E."/>
            <person name="Stropko S.J."/>
        </authorList>
    </citation>
    <scope>NUCLEOTIDE SEQUENCE [LARGE SCALE GENOMIC DNA]</scope>
    <source>
        <strain evidence="22 23">LMG 24401</strain>
    </source>
</reference>